<dbReference type="Pfam" id="PF04237">
    <property type="entry name" value="YjbR"/>
    <property type="match status" value="1"/>
</dbReference>
<proteinExistence type="predicted"/>
<dbReference type="SUPFAM" id="SSF142906">
    <property type="entry name" value="YjbR-like"/>
    <property type="match status" value="1"/>
</dbReference>
<reference evidence="1 2" key="1">
    <citation type="submission" date="2022-07" db="EMBL/GenBank/DDBJ databases">
        <title>Fecal culturing of patients with breast cancer.</title>
        <authorList>
            <person name="Teng N.M.Y."/>
            <person name="Kiu R."/>
            <person name="Evans R."/>
            <person name="Baker D.J."/>
            <person name="Zenner C."/>
            <person name="Robinson S.D."/>
            <person name="Hall L.J."/>
        </authorList>
    </citation>
    <scope>NUCLEOTIDE SEQUENCE [LARGE SCALE GENOMIC DNA]</scope>
    <source>
        <strain evidence="1 2">LH1063</strain>
    </source>
</reference>
<evidence type="ECO:0000313" key="2">
    <source>
        <dbReference type="Proteomes" id="UP001205603"/>
    </source>
</evidence>
<dbReference type="GO" id="GO:0003677">
    <property type="term" value="F:DNA binding"/>
    <property type="evidence" value="ECO:0007669"/>
    <property type="project" value="UniProtKB-KW"/>
</dbReference>
<dbReference type="RefSeq" id="WP_255028097.1">
    <property type="nucleotide sequence ID" value="NZ_JANDHW010000013.1"/>
</dbReference>
<dbReference type="InterPro" id="IPR038056">
    <property type="entry name" value="YjbR-like_sf"/>
</dbReference>
<dbReference type="Gene3D" id="3.90.1150.30">
    <property type="match status" value="1"/>
</dbReference>
<dbReference type="PANTHER" id="PTHR35145:SF1">
    <property type="entry name" value="CYTOPLASMIC PROTEIN"/>
    <property type="match status" value="1"/>
</dbReference>
<dbReference type="PANTHER" id="PTHR35145">
    <property type="entry name" value="CYTOPLASMIC PROTEIN-RELATED"/>
    <property type="match status" value="1"/>
</dbReference>
<comment type="caution">
    <text evidence="1">The sequence shown here is derived from an EMBL/GenBank/DDBJ whole genome shotgun (WGS) entry which is preliminary data.</text>
</comment>
<dbReference type="InterPro" id="IPR058532">
    <property type="entry name" value="YjbR/MT2646/Rv2570-like"/>
</dbReference>
<keyword evidence="1" id="KW-0238">DNA-binding</keyword>
<evidence type="ECO:0000313" key="1">
    <source>
        <dbReference type="EMBL" id="MCP9612745.1"/>
    </source>
</evidence>
<gene>
    <name evidence="1" type="ORF">NMU02_11645</name>
</gene>
<dbReference type="InterPro" id="IPR007351">
    <property type="entry name" value="YjbR"/>
</dbReference>
<keyword evidence="2" id="KW-1185">Reference proteome</keyword>
<name>A0ABT1MJF7_9BACT</name>
<dbReference type="EMBL" id="JANDHW010000013">
    <property type="protein sequence ID" value="MCP9612745.1"/>
    <property type="molecule type" value="Genomic_DNA"/>
</dbReference>
<accession>A0ABT1MJF7</accession>
<sequence>MDFETLREYCLSFPEVTECFPFDESTLVFKVSGKMFLYTDLEDGEHWFNVKCDPEKAIELREKYSFVIPGFHANKKYWNTVRMDGVRDDLLQEWIFHSYTEVIKKLPKSKREELEKSLNEI</sequence>
<protein>
    <submittedName>
        <fullName evidence="1">MmcQ/YjbR family DNA-binding protein</fullName>
    </submittedName>
</protein>
<dbReference type="Proteomes" id="UP001205603">
    <property type="component" value="Unassembled WGS sequence"/>
</dbReference>
<organism evidence="1 2">
    <name type="scientific">Coprobacter tertius</name>
    <dbReference type="NCBI Taxonomy" id="2944915"/>
    <lineage>
        <taxon>Bacteria</taxon>
        <taxon>Pseudomonadati</taxon>
        <taxon>Bacteroidota</taxon>
        <taxon>Bacteroidia</taxon>
        <taxon>Bacteroidales</taxon>
        <taxon>Barnesiellaceae</taxon>
        <taxon>Coprobacter</taxon>
    </lineage>
</organism>